<dbReference type="InterPro" id="IPR050901">
    <property type="entry name" value="BP-dep_ABC_trans_perm"/>
</dbReference>
<feature type="transmembrane region" description="Helical" evidence="7">
    <location>
        <begin position="12"/>
        <end position="30"/>
    </location>
</feature>
<comment type="subcellular location">
    <subcellularLocation>
        <location evidence="1 7">Cell membrane</location>
        <topology evidence="1 7">Multi-pass membrane protein</topology>
    </subcellularLocation>
</comment>
<dbReference type="InterPro" id="IPR000515">
    <property type="entry name" value="MetI-like"/>
</dbReference>
<keyword evidence="6 7" id="KW-0472">Membrane</keyword>
<organism evidence="9 10">
    <name type="scientific">Amycolatopsis sacchari</name>
    <dbReference type="NCBI Taxonomy" id="115433"/>
    <lineage>
        <taxon>Bacteria</taxon>
        <taxon>Bacillati</taxon>
        <taxon>Actinomycetota</taxon>
        <taxon>Actinomycetes</taxon>
        <taxon>Pseudonocardiales</taxon>
        <taxon>Pseudonocardiaceae</taxon>
        <taxon>Amycolatopsis</taxon>
    </lineage>
</organism>
<dbReference type="Pfam" id="PF00528">
    <property type="entry name" value="BPD_transp_1"/>
    <property type="match status" value="1"/>
</dbReference>
<gene>
    <name evidence="9" type="ORF">SAMN05421835_117111</name>
</gene>
<accession>A0A1I3YD09</accession>
<feature type="transmembrane region" description="Helical" evidence="7">
    <location>
        <begin position="187"/>
        <end position="209"/>
    </location>
</feature>
<feature type="domain" description="ABC transmembrane type-1" evidence="8">
    <location>
        <begin position="69"/>
        <end position="265"/>
    </location>
</feature>
<dbReference type="InterPro" id="IPR035906">
    <property type="entry name" value="MetI-like_sf"/>
</dbReference>
<evidence type="ECO:0000256" key="4">
    <source>
        <dbReference type="ARBA" id="ARBA00022692"/>
    </source>
</evidence>
<dbReference type="OrthoDB" id="7314804at2"/>
<evidence type="ECO:0000259" key="8">
    <source>
        <dbReference type="PROSITE" id="PS50928"/>
    </source>
</evidence>
<dbReference type="CDD" id="cd06261">
    <property type="entry name" value="TM_PBP2"/>
    <property type="match status" value="1"/>
</dbReference>
<dbReference type="GO" id="GO:0055085">
    <property type="term" value="P:transmembrane transport"/>
    <property type="evidence" value="ECO:0007669"/>
    <property type="project" value="InterPro"/>
</dbReference>
<dbReference type="STRING" id="115433.SAMN05421835_117111"/>
<evidence type="ECO:0000313" key="9">
    <source>
        <dbReference type="EMBL" id="SFK29623.1"/>
    </source>
</evidence>
<dbReference type="Gene3D" id="1.10.3720.10">
    <property type="entry name" value="MetI-like"/>
    <property type="match status" value="1"/>
</dbReference>
<evidence type="ECO:0000256" key="6">
    <source>
        <dbReference type="ARBA" id="ARBA00023136"/>
    </source>
</evidence>
<evidence type="ECO:0000256" key="5">
    <source>
        <dbReference type="ARBA" id="ARBA00022989"/>
    </source>
</evidence>
<dbReference type="RefSeq" id="WP_091512292.1">
    <property type="nucleotide sequence ID" value="NZ_CBDQZW010000013.1"/>
</dbReference>
<sequence>MREATSSKAVRVVVVVALTVFVAVPLYVMLVSSLKPLRDVQGPFTVIPSTFTLQPFVDMWRTVPLAQYFVNSVWISLGASVLSVLIAILAAYGLSRYRFRGRAPFLGMALSTQMLPGILFLLPLFLIYVNLDRASGTSLFGSRFGLILTYLTFSLPFAIWLLVGYFDSIPRELDEAALVDGATPIGALVRVVLPAALPGVAAVTIYAFMTAWTEVLFASVLTNTDTRTLAVGLRAYATEANVYWNQVMAASLVVSIPVVVGFLLLQKALVRGLTAGAVKA</sequence>
<comment type="similarity">
    <text evidence="7">Belongs to the binding-protein-dependent transport system permease family.</text>
</comment>
<keyword evidence="10" id="KW-1185">Reference proteome</keyword>
<keyword evidence="5 7" id="KW-1133">Transmembrane helix</keyword>
<dbReference type="PROSITE" id="PS50928">
    <property type="entry name" value="ABC_TM1"/>
    <property type="match status" value="1"/>
</dbReference>
<dbReference type="GO" id="GO:0005886">
    <property type="term" value="C:plasma membrane"/>
    <property type="evidence" value="ECO:0007669"/>
    <property type="project" value="UniProtKB-SubCell"/>
</dbReference>
<dbReference type="AlphaFoldDB" id="A0A1I3YD09"/>
<reference evidence="9 10" key="1">
    <citation type="submission" date="2016-10" db="EMBL/GenBank/DDBJ databases">
        <authorList>
            <person name="de Groot N.N."/>
        </authorList>
    </citation>
    <scope>NUCLEOTIDE SEQUENCE [LARGE SCALE GENOMIC DNA]</scope>
    <source>
        <strain evidence="9 10">DSM 44468</strain>
    </source>
</reference>
<protein>
    <submittedName>
        <fullName evidence="9">Multiple sugar transport system permease protein</fullName>
    </submittedName>
</protein>
<keyword evidence="4 7" id="KW-0812">Transmembrane</keyword>
<feature type="transmembrane region" description="Helical" evidence="7">
    <location>
        <begin position="147"/>
        <end position="166"/>
    </location>
</feature>
<evidence type="ECO:0000256" key="7">
    <source>
        <dbReference type="RuleBase" id="RU363032"/>
    </source>
</evidence>
<dbReference type="PANTHER" id="PTHR32243">
    <property type="entry name" value="MALTOSE TRANSPORT SYSTEM PERMEASE-RELATED"/>
    <property type="match status" value="1"/>
</dbReference>
<name>A0A1I3YD09_9PSEU</name>
<dbReference type="Proteomes" id="UP000199025">
    <property type="component" value="Unassembled WGS sequence"/>
</dbReference>
<feature type="transmembrane region" description="Helical" evidence="7">
    <location>
        <begin position="105"/>
        <end position="127"/>
    </location>
</feature>
<evidence type="ECO:0000256" key="1">
    <source>
        <dbReference type="ARBA" id="ARBA00004651"/>
    </source>
</evidence>
<feature type="transmembrane region" description="Helical" evidence="7">
    <location>
        <begin position="243"/>
        <end position="265"/>
    </location>
</feature>
<evidence type="ECO:0000256" key="2">
    <source>
        <dbReference type="ARBA" id="ARBA00022448"/>
    </source>
</evidence>
<proteinExistence type="inferred from homology"/>
<keyword evidence="3" id="KW-1003">Cell membrane</keyword>
<evidence type="ECO:0000256" key="3">
    <source>
        <dbReference type="ARBA" id="ARBA00022475"/>
    </source>
</evidence>
<dbReference type="SUPFAM" id="SSF161098">
    <property type="entry name" value="MetI-like"/>
    <property type="match status" value="1"/>
</dbReference>
<dbReference type="EMBL" id="FORP01000017">
    <property type="protein sequence ID" value="SFK29623.1"/>
    <property type="molecule type" value="Genomic_DNA"/>
</dbReference>
<feature type="transmembrane region" description="Helical" evidence="7">
    <location>
        <begin position="68"/>
        <end position="93"/>
    </location>
</feature>
<dbReference type="PANTHER" id="PTHR32243:SF18">
    <property type="entry name" value="INNER MEMBRANE ABC TRANSPORTER PERMEASE PROTEIN YCJP"/>
    <property type="match status" value="1"/>
</dbReference>
<evidence type="ECO:0000313" key="10">
    <source>
        <dbReference type="Proteomes" id="UP000199025"/>
    </source>
</evidence>
<keyword evidence="2 7" id="KW-0813">Transport</keyword>
<keyword evidence="9" id="KW-0762">Sugar transport</keyword>